<evidence type="ECO:0000313" key="1">
    <source>
        <dbReference type="EMBL" id="QQK46534.1"/>
    </source>
</evidence>
<dbReference type="Proteomes" id="UP000595662">
    <property type="component" value="Chromosome 5"/>
</dbReference>
<name>A0A7T7BNQ8_PENDI</name>
<dbReference type="EMBL" id="CP060778">
    <property type="protein sequence ID" value="QQK46534.1"/>
    <property type="molecule type" value="Genomic_DNA"/>
</dbReference>
<evidence type="ECO:0000313" key="2">
    <source>
        <dbReference type="Proteomes" id="UP000595662"/>
    </source>
</evidence>
<organism evidence="1 2">
    <name type="scientific">Penicillium digitatum</name>
    <name type="common">Green mold</name>
    <dbReference type="NCBI Taxonomy" id="36651"/>
    <lineage>
        <taxon>Eukaryota</taxon>
        <taxon>Fungi</taxon>
        <taxon>Dikarya</taxon>
        <taxon>Ascomycota</taxon>
        <taxon>Pezizomycotina</taxon>
        <taxon>Eurotiomycetes</taxon>
        <taxon>Eurotiomycetidae</taxon>
        <taxon>Eurotiales</taxon>
        <taxon>Aspergillaceae</taxon>
        <taxon>Penicillium</taxon>
    </lineage>
</organism>
<dbReference type="GeneID" id="90952259"/>
<gene>
    <name evidence="1" type="ORF">Pdw03_1432</name>
</gene>
<accession>A0A7T7BNQ8</accession>
<dbReference type="AlphaFoldDB" id="A0A7T7BNQ8"/>
<dbReference type="RefSeq" id="XP_065957625.1">
    <property type="nucleotide sequence ID" value="XM_066099898.1"/>
</dbReference>
<proteinExistence type="predicted"/>
<sequence length="69" mass="7879">MQLASSPVCDEGKTRKHSMPVRRDSVYPSLFDHIISIWDRVGPFHKLIGKDGTKNHEFCFPANHAETKN</sequence>
<protein>
    <submittedName>
        <fullName evidence="1">Uncharacterized protein</fullName>
    </submittedName>
</protein>
<reference evidence="1 2" key="1">
    <citation type="submission" date="2020-08" db="EMBL/GenBank/DDBJ databases">
        <title>The completed genome sequence of the pathogenic ascomycete fungus Penicillium digitatum.</title>
        <authorList>
            <person name="Wang M."/>
        </authorList>
    </citation>
    <scope>NUCLEOTIDE SEQUENCE [LARGE SCALE GENOMIC DNA]</scope>
    <source>
        <strain evidence="1 2">PdW03</strain>
    </source>
</reference>